<reference evidence="1 3" key="2">
    <citation type="journal article" date="2013" name="Nature">
        <title>Insights into bilaterian evolution from three spiralian genomes.</title>
        <authorList>
            <person name="Simakov O."/>
            <person name="Marletaz F."/>
            <person name="Cho S.J."/>
            <person name="Edsinger-Gonzales E."/>
            <person name="Havlak P."/>
            <person name="Hellsten U."/>
            <person name="Kuo D.H."/>
            <person name="Larsson T."/>
            <person name="Lv J."/>
            <person name="Arendt D."/>
            <person name="Savage R."/>
            <person name="Osoegawa K."/>
            <person name="de Jong P."/>
            <person name="Grimwood J."/>
            <person name="Chapman J.A."/>
            <person name="Shapiro H."/>
            <person name="Aerts A."/>
            <person name="Otillar R.P."/>
            <person name="Terry A.Y."/>
            <person name="Boore J.L."/>
            <person name="Grigoriev I.V."/>
            <person name="Lindberg D.R."/>
            <person name="Seaver E.C."/>
            <person name="Weisblat D.A."/>
            <person name="Putnam N.H."/>
            <person name="Rokhsar D.S."/>
        </authorList>
    </citation>
    <scope>NUCLEOTIDE SEQUENCE</scope>
    <source>
        <strain evidence="1 3">I ESC-2004</strain>
    </source>
</reference>
<reference evidence="2" key="3">
    <citation type="submission" date="2015-06" db="UniProtKB">
        <authorList>
            <consortium name="EnsemblMetazoa"/>
        </authorList>
    </citation>
    <scope>IDENTIFICATION</scope>
</reference>
<organism evidence="1">
    <name type="scientific">Capitella teleta</name>
    <name type="common">Polychaete worm</name>
    <dbReference type="NCBI Taxonomy" id="283909"/>
    <lineage>
        <taxon>Eukaryota</taxon>
        <taxon>Metazoa</taxon>
        <taxon>Spiralia</taxon>
        <taxon>Lophotrochozoa</taxon>
        <taxon>Annelida</taxon>
        <taxon>Polychaeta</taxon>
        <taxon>Sedentaria</taxon>
        <taxon>Scolecida</taxon>
        <taxon>Capitellidae</taxon>
        <taxon>Capitella</taxon>
    </lineage>
</organism>
<dbReference type="NCBIfam" id="TIGR01460">
    <property type="entry name" value="HAD-SF-IIA"/>
    <property type="match status" value="1"/>
</dbReference>
<dbReference type="PANTHER" id="PTHR14269">
    <property type="entry name" value="CDP-DIACYLGLYCEROL--GLYCEROL-3-PHOSPHATE 3-PHOSPHATIDYLTRANSFERASE-RELATED"/>
    <property type="match status" value="1"/>
</dbReference>
<protein>
    <recommendedName>
        <fullName evidence="4">Haloacid dehalogenase-like hydrolase domain-containing 5</fullName>
    </recommendedName>
</protein>
<dbReference type="InterPro" id="IPR006353">
    <property type="entry name" value="HAD-SF_hydro_IIA_CECR5"/>
</dbReference>
<dbReference type="EnsemblMetazoa" id="CapteT20061">
    <property type="protein sequence ID" value="CapteP20061"/>
    <property type="gene ID" value="CapteG20061"/>
</dbReference>
<sequence>MESWKLPSVLYHAFTSPDVADLQPDFGLFFDIDGVIVRGGKVLPHSSDAFRLLIDEKTGKFWVPTVFVTNAGNCLRQSKADQLMSWLPGVTVDPEQVIMSHSPLKMFQLFLDKHILVTGQGPVREIATNLGFTKVITMDEMRHAFPTLDKVDHKRRFTAPSVILFGEPVRWESNLQLLIDVLVTNGRPHEAPAEIPYPHLPVLACNIDLMWMCEAPMPRFGHGCFLHCLESLYKKITGFDLRYNALVGKPSEITYHHSEHVLQMQAAELGLPTIKRMYCIGDNPDVDIYGANLFNRTLEKKMEIRREQEKRKRMKQYSTEQPQPVIGCESCESILVCTGVYNASRDYTLSQQQDSEALLHHNHRDFIMDQNLRKPSVIAHNVHEAVQSVFEKEGLASVLRSREGLS</sequence>
<dbReference type="HOGENOM" id="CLU_030880_0_1_1"/>
<evidence type="ECO:0000313" key="1">
    <source>
        <dbReference type="EMBL" id="ELT95605.1"/>
    </source>
</evidence>
<dbReference type="Gene3D" id="3.40.50.1000">
    <property type="entry name" value="HAD superfamily/HAD-like"/>
    <property type="match status" value="2"/>
</dbReference>
<dbReference type="PANTHER" id="PTHR14269:SF4">
    <property type="entry name" value="CAT EYE SYNDROME CRITICAL REGION PROTEIN 5"/>
    <property type="match status" value="1"/>
</dbReference>
<reference evidence="3" key="1">
    <citation type="submission" date="2012-12" db="EMBL/GenBank/DDBJ databases">
        <authorList>
            <person name="Hellsten U."/>
            <person name="Grimwood J."/>
            <person name="Chapman J.A."/>
            <person name="Shapiro H."/>
            <person name="Aerts A."/>
            <person name="Otillar R.P."/>
            <person name="Terry A.Y."/>
            <person name="Boore J.L."/>
            <person name="Simakov O."/>
            <person name="Marletaz F."/>
            <person name="Cho S.-J."/>
            <person name="Edsinger-Gonzales E."/>
            <person name="Havlak P."/>
            <person name="Kuo D.-H."/>
            <person name="Larsson T."/>
            <person name="Lv J."/>
            <person name="Arendt D."/>
            <person name="Savage R."/>
            <person name="Osoegawa K."/>
            <person name="de Jong P."/>
            <person name="Lindberg D.R."/>
            <person name="Seaver E.C."/>
            <person name="Weisblat D.A."/>
            <person name="Putnam N.H."/>
            <person name="Grigoriev I.V."/>
            <person name="Rokhsar D.S."/>
        </authorList>
    </citation>
    <scope>NUCLEOTIDE SEQUENCE</scope>
    <source>
        <strain evidence="3">I ESC-2004</strain>
    </source>
</reference>
<dbReference type="STRING" id="283909.R7TX99"/>
<dbReference type="NCBIfam" id="TIGR01456">
    <property type="entry name" value="CECR5"/>
    <property type="match status" value="1"/>
</dbReference>
<dbReference type="GO" id="GO:0046474">
    <property type="term" value="P:glycerophospholipid biosynthetic process"/>
    <property type="evidence" value="ECO:0007669"/>
    <property type="project" value="TreeGrafter"/>
</dbReference>
<dbReference type="OMA" id="HDKRMLV"/>
<dbReference type="InterPro" id="IPR006357">
    <property type="entry name" value="HAD-SF_hydro_IIA"/>
</dbReference>
<dbReference type="InterPro" id="IPR050324">
    <property type="entry name" value="CDP-alcohol_PTase-I"/>
</dbReference>
<dbReference type="OrthoDB" id="10251048at2759"/>
<accession>R7TX99</accession>
<dbReference type="EMBL" id="KB309065">
    <property type="protein sequence ID" value="ELT95605.1"/>
    <property type="molecule type" value="Genomic_DNA"/>
</dbReference>
<name>R7TX99_CAPTE</name>
<dbReference type="InterPro" id="IPR036412">
    <property type="entry name" value="HAD-like_sf"/>
</dbReference>
<dbReference type="GO" id="GO:0005739">
    <property type="term" value="C:mitochondrion"/>
    <property type="evidence" value="ECO:0007669"/>
    <property type="project" value="TreeGrafter"/>
</dbReference>
<gene>
    <name evidence="1" type="ORF">CAPTEDRAFT_20061</name>
</gene>
<dbReference type="InterPro" id="IPR023214">
    <property type="entry name" value="HAD_sf"/>
</dbReference>
<evidence type="ECO:0000313" key="3">
    <source>
        <dbReference type="Proteomes" id="UP000014760"/>
    </source>
</evidence>
<dbReference type="Pfam" id="PF13344">
    <property type="entry name" value="Hydrolase_6"/>
    <property type="match status" value="1"/>
</dbReference>
<dbReference type="AlphaFoldDB" id="R7TX99"/>
<evidence type="ECO:0008006" key="4">
    <source>
        <dbReference type="Google" id="ProtNLM"/>
    </source>
</evidence>
<dbReference type="Proteomes" id="UP000014760">
    <property type="component" value="Unassembled WGS sequence"/>
</dbReference>
<dbReference type="EMBL" id="AMQN01011738">
    <property type="status" value="NOT_ANNOTATED_CDS"/>
    <property type="molecule type" value="Genomic_DNA"/>
</dbReference>
<keyword evidence="3" id="KW-1185">Reference proteome</keyword>
<proteinExistence type="predicted"/>
<dbReference type="SUPFAM" id="SSF56784">
    <property type="entry name" value="HAD-like"/>
    <property type="match status" value="1"/>
</dbReference>
<evidence type="ECO:0000313" key="2">
    <source>
        <dbReference type="EnsemblMetazoa" id="CapteP20061"/>
    </source>
</evidence>